<organism evidence="1 2">
    <name type="scientific">Viridothelium virens</name>
    <name type="common">Speckled blister lichen</name>
    <name type="synonym">Trypethelium virens</name>
    <dbReference type="NCBI Taxonomy" id="1048519"/>
    <lineage>
        <taxon>Eukaryota</taxon>
        <taxon>Fungi</taxon>
        <taxon>Dikarya</taxon>
        <taxon>Ascomycota</taxon>
        <taxon>Pezizomycotina</taxon>
        <taxon>Dothideomycetes</taxon>
        <taxon>Dothideomycetes incertae sedis</taxon>
        <taxon>Trypetheliales</taxon>
        <taxon>Trypetheliaceae</taxon>
        <taxon>Viridothelium</taxon>
    </lineage>
</organism>
<dbReference type="EMBL" id="ML991805">
    <property type="protein sequence ID" value="KAF2233613.1"/>
    <property type="molecule type" value="Genomic_DNA"/>
</dbReference>
<reference evidence="1" key="1">
    <citation type="journal article" date="2020" name="Stud. Mycol.">
        <title>101 Dothideomycetes genomes: a test case for predicting lifestyles and emergence of pathogens.</title>
        <authorList>
            <person name="Haridas S."/>
            <person name="Albert R."/>
            <person name="Binder M."/>
            <person name="Bloem J."/>
            <person name="Labutti K."/>
            <person name="Salamov A."/>
            <person name="Andreopoulos B."/>
            <person name="Baker S."/>
            <person name="Barry K."/>
            <person name="Bills G."/>
            <person name="Bluhm B."/>
            <person name="Cannon C."/>
            <person name="Castanera R."/>
            <person name="Culley D."/>
            <person name="Daum C."/>
            <person name="Ezra D."/>
            <person name="Gonzalez J."/>
            <person name="Henrissat B."/>
            <person name="Kuo A."/>
            <person name="Liang C."/>
            <person name="Lipzen A."/>
            <person name="Lutzoni F."/>
            <person name="Magnuson J."/>
            <person name="Mondo S."/>
            <person name="Nolan M."/>
            <person name="Ohm R."/>
            <person name="Pangilinan J."/>
            <person name="Park H.-J."/>
            <person name="Ramirez L."/>
            <person name="Alfaro M."/>
            <person name="Sun H."/>
            <person name="Tritt A."/>
            <person name="Yoshinaga Y."/>
            <person name="Zwiers L.-H."/>
            <person name="Turgeon B."/>
            <person name="Goodwin S."/>
            <person name="Spatafora J."/>
            <person name="Crous P."/>
            <person name="Grigoriev I."/>
        </authorList>
    </citation>
    <scope>NUCLEOTIDE SEQUENCE</scope>
    <source>
        <strain evidence="1">Tuck. ex Michener</strain>
    </source>
</reference>
<dbReference type="OrthoDB" id="194443at2759"/>
<name>A0A6A6H7X4_VIRVR</name>
<sequence>MFIDWAKRPKDSVFYVPGRYSQEPWLSNAASAWILGQQLQAPAFQRYALSQFVQNCAIVTIGPWAEIEEKAPSQSPLRRFSDHWVAWNSWLCGPGINEYTGLKAAKPRLWSKASAASDPRTLDLDHWYERCGALISRQCSHDPIVRQQEEEYKRLHNRSPPLEWGEEWERAANRRRR</sequence>
<keyword evidence="2" id="KW-1185">Reference proteome</keyword>
<proteinExistence type="predicted"/>
<gene>
    <name evidence="1" type="ORF">EV356DRAFT_533616</name>
</gene>
<dbReference type="AlphaFoldDB" id="A0A6A6H7X4"/>
<accession>A0A6A6H7X4</accession>
<evidence type="ECO:0000313" key="1">
    <source>
        <dbReference type="EMBL" id="KAF2233613.1"/>
    </source>
</evidence>
<protein>
    <submittedName>
        <fullName evidence="1">Uncharacterized protein</fullName>
    </submittedName>
</protein>
<dbReference type="Proteomes" id="UP000800092">
    <property type="component" value="Unassembled WGS sequence"/>
</dbReference>
<evidence type="ECO:0000313" key="2">
    <source>
        <dbReference type="Proteomes" id="UP000800092"/>
    </source>
</evidence>